<dbReference type="RefSeq" id="XP_021851513.1">
    <property type="nucleotide sequence ID" value="XM_021995821.2"/>
</dbReference>
<dbReference type="KEGG" id="soe:110791058"/>
<feature type="transmembrane region" description="Helical" evidence="2">
    <location>
        <begin position="261"/>
        <end position="282"/>
    </location>
</feature>
<feature type="transmembrane region" description="Helical" evidence="2">
    <location>
        <begin position="229"/>
        <end position="249"/>
    </location>
</feature>
<feature type="compositionally biased region" description="Low complexity" evidence="1">
    <location>
        <begin position="123"/>
        <end position="138"/>
    </location>
</feature>
<keyword evidence="2" id="KW-1133">Transmembrane helix</keyword>
<keyword evidence="2" id="KW-0472">Membrane</keyword>
<protein>
    <submittedName>
        <fullName evidence="4">Uncharacterized protein</fullName>
    </submittedName>
</protein>
<gene>
    <name evidence="4" type="primary">LOC110791058</name>
</gene>
<feature type="region of interest" description="Disordered" evidence="1">
    <location>
        <begin position="43"/>
        <end position="167"/>
    </location>
</feature>
<evidence type="ECO:0000256" key="1">
    <source>
        <dbReference type="SAM" id="MobiDB-lite"/>
    </source>
</evidence>
<feature type="transmembrane region" description="Helical" evidence="2">
    <location>
        <begin position="335"/>
        <end position="352"/>
    </location>
</feature>
<name>A0A9R0JYR9_SPIOL</name>
<dbReference type="Proteomes" id="UP000813463">
    <property type="component" value="Chromosome 3"/>
</dbReference>
<proteinExistence type="predicted"/>
<dbReference type="PANTHER" id="PTHR35310:SF1">
    <property type="entry name" value="CELL WALL INTEGRITY_STRESS RESPONSE COMPONENT-LIKE PROTEIN"/>
    <property type="match status" value="1"/>
</dbReference>
<dbReference type="OrthoDB" id="2020776at2759"/>
<keyword evidence="3" id="KW-1185">Reference proteome</keyword>
<keyword evidence="2" id="KW-0812">Transmembrane</keyword>
<organism evidence="3 4">
    <name type="scientific">Spinacia oleracea</name>
    <name type="common">Spinach</name>
    <dbReference type="NCBI Taxonomy" id="3562"/>
    <lineage>
        <taxon>Eukaryota</taxon>
        <taxon>Viridiplantae</taxon>
        <taxon>Streptophyta</taxon>
        <taxon>Embryophyta</taxon>
        <taxon>Tracheophyta</taxon>
        <taxon>Spermatophyta</taxon>
        <taxon>Magnoliopsida</taxon>
        <taxon>eudicotyledons</taxon>
        <taxon>Gunneridae</taxon>
        <taxon>Pentapetalae</taxon>
        <taxon>Caryophyllales</taxon>
        <taxon>Chenopodiaceae</taxon>
        <taxon>Chenopodioideae</taxon>
        <taxon>Anserineae</taxon>
        <taxon>Spinacia</taxon>
    </lineage>
</organism>
<feature type="transmembrane region" description="Helical" evidence="2">
    <location>
        <begin position="302"/>
        <end position="323"/>
    </location>
</feature>
<dbReference type="PANTHER" id="PTHR35310">
    <property type="entry name" value="CELL WALL INTEGRITY/STRESS RESPONSE COMPONENT-LIKE PROTEIN"/>
    <property type="match status" value="1"/>
</dbReference>
<feature type="compositionally biased region" description="Low complexity" evidence="1">
    <location>
        <begin position="53"/>
        <end position="78"/>
    </location>
</feature>
<sequence>MAPLPLFFRFTFYFLLFASSLFASSYSHRIFLSRRNLLDTNSKKNQTKLIKPSSSSSSSKNQTISSSNSNSSKKNQTKLAKPISKTSSKNVGAPPNTVGKPKVNSTKSSDPLKSKSITKNKTKSSPSSTPTTKLPSSDTKSDQNQKQKQKQKLKSPSPPTWMQSQDDDNDTDYDFMAEFRDLSNKFHQTFIPDMHRFSTTSKMYITKANKEITQSFIKPYVSKQYHSSASTAISFAFIIVPFLLVSLLFNRITAYFSLQKLLIFIQIYLSIYFSILCFSSLITGLEPLRFFYATSQSTYVWLQVLQTLGYVMYLLMLLMYLILVFSTESGLGQKFLGLAQTFVGFAVGFHYYMTVFHRVVLHLPPKTNWKVHGIYATCFLVICLLARADRTKKAYHDEEGVEEGKIN</sequence>
<accession>A0A9R0JYR9</accession>
<evidence type="ECO:0000313" key="4">
    <source>
        <dbReference type="RefSeq" id="XP_021851513.1"/>
    </source>
</evidence>
<reference evidence="4" key="2">
    <citation type="submission" date="2025-08" db="UniProtKB">
        <authorList>
            <consortium name="RefSeq"/>
        </authorList>
    </citation>
    <scope>IDENTIFICATION</scope>
    <source>
        <tissue evidence="4">Leaf</tissue>
    </source>
</reference>
<dbReference type="AlphaFoldDB" id="A0A9R0JYR9"/>
<evidence type="ECO:0000313" key="3">
    <source>
        <dbReference type="Proteomes" id="UP000813463"/>
    </source>
</evidence>
<dbReference type="GeneID" id="110791058"/>
<evidence type="ECO:0000256" key="2">
    <source>
        <dbReference type="SAM" id="Phobius"/>
    </source>
</evidence>
<reference evidence="3" key="1">
    <citation type="journal article" date="2021" name="Nat. Commun.">
        <title>Genomic analyses provide insights into spinach domestication and the genetic basis of agronomic traits.</title>
        <authorList>
            <person name="Cai X."/>
            <person name="Sun X."/>
            <person name="Xu C."/>
            <person name="Sun H."/>
            <person name="Wang X."/>
            <person name="Ge C."/>
            <person name="Zhang Z."/>
            <person name="Wang Q."/>
            <person name="Fei Z."/>
            <person name="Jiao C."/>
            <person name="Wang Q."/>
        </authorList>
    </citation>
    <scope>NUCLEOTIDE SEQUENCE [LARGE SCALE GENOMIC DNA]</scope>
    <source>
        <strain evidence="3">cv. Varoflay</strain>
    </source>
</reference>
<feature type="transmembrane region" description="Helical" evidence="2">
    <location>
        <begin position="372"/>
        <end position="388"/>
    </location>
</feature>